<evidence type="ECO:0000256" key="1">
    <source>
        <dbReference type="SAM" id="MobiDB-lite"/>
    </source>
</evidence>
<dbReference type="EMBL" id="JBBUTF010000025">
    <property type="protein sequence ID" value="MEK8028487.1"/>
    <property type="molecule type" value="Genomic_DNA"/>
</dbReference>
<protein>
    <submittedName>
        <fullName evidence="2">Uncharacterized protein</fullName>
    </submittedName>
</protein>
<sequence length="151" mass="16053">MTDHDPDHDPDHAHDDESAEDAGDAFSRIVLAVQALRSRLAALSAEPAAAAASSDWSTQVASLAEYATELGGQLGQSADLAFEAQDELVQSLAAQATEQLATALREAGDAFQTIPWGETETAQHQVEALEAAWDETCDAGWHLQAVLEDVR</sequence>
<reference evidence="2 3" key="1">
    <citation type="submission" date="2024-04" db="EMBL/GenBank/DDBJ databases">
        <title>Novel species of the genus Ideonella isolated from streams.</title>
        <authorList>
            <person name="Lu H."/>
        </authorList>
    </citation>
    <scope>NUCLEOTIDE SEQUENCE [LARGE SCALE GENOMIC DNA]</scope>
    <source>
        <strain evidence="2 3">BYS139W</strain>
    </source>
</reference>
<name>A0ABU9BHT5_9BURK</name>
<feature type="region of interest" description="Disordered" evidence="1">
    <location>
        <begin position="1"/>
        <end position="21"/>
    </location>
</feature>
<keyword evidence="3" id="KW-1185">Reference proteome</keyword>
<comment type="caution">
    <text evidence="2">The sequence shown here is derived from an EMBL/GenBank/DDBJ whole genome shotgun (WGS) entry which is preliminary data.</text>
</comment>
<proteinExistence type="predicted"/>
<dbReference type="Proteomes" id="UP001368500">
    <property type="component" value="Unassembled WGS sequence"/>
</dbReference>
<accession>A0ABU9BHT5</accession>
<evidence type="ECO:0000313" key="3">
    <source>
        <dbReference type="Proteomes" id="UP001368500"/>
    </source>
</evidence>
<gene>
    <name evidence="2" type="ORF">AACH11_21215</name>
</gene>
<feature type="compositionally biased region" description="Basic and acidic residues" evidence="1">
    <location>
        <begin position="1"/>
        <end position="16"/>
    </location>
</feature>
<organism evidence="2 3">
    <name type="scientific">Pseudaquabacterium rugosum</name>
    <dbReference type="NCBI Taxonomy" id="2984194"/>
    <lineage>
        <taxon>Bacteria</taxon>
        <taxon>Pseudomonadati</taxon>
        <taxon>Pseudomonadota</taxon>
        <taxon>Betaproteobacteria</taxon>
        <taxon>Burkholderiales</taxon>
        <taxon>Sphaerotilaceae</taxon>
        <taxon>Pseudaquabacterium</taxon>
    </lineage>
</organism>
<dbReference type="RefSeq" id="WP_341376274.1">
    <property type="nucleotide sequence ID" value="NZ_JBBUTF010000025.1"/>
</dbReference>
<evidence type="ECO:0000313" key="2">
    <source>
        <dbReference type="EMBL" id="MEK8028487.1"/>
    </source>
</evidence>